<gene>
    <name evidence="1" type="ORF">L2E82_31780</name>
</gene>
<protein>
    <submittedName>
        <fullName evidence="1">Uncharacterized protein</fullName>
    </submittedName>
</protein>
<accession>A0ACB9BEW4</accession>
<reference evidence="1 2" key="2">
    <citation type="journal article" date="2022" name="Mol. Ecol. Resour.">
        <title>The genomes of chicory, endive, great burdock and yacon provide insights into Asteraceae paleo-polyploidization history and plant inulin production.</title>
        <authorList>
            <person name="Fan W."/>
            <person name="Wang S."/>
            <person name="Wang H."/>
            <person name="Wang A."/>
            <person name="Jiang F."/>
            <person name="Liu H."/>
            <person name="Zhao H."/>
            <person name="Xu D."/>
            <person name="Zhang Y."/>
        </authorList>
    </citation>
    <scope>NUCLEOTIDE SEQUENCE [LARGE SCALE GENOMIC DNA]</scope>
    <source>
        <strain evidence="2">cv. Punajuju</strain>
        <tissue evidence="1">Leaves</tissue>
    </source>
</reference>
<dbReference type="EMBL" id="CM042014">
    <property type="protein sequence ID" value="KAI3720786.1"/>
    <property type="molecule type" value="Genomic_DNA"/>
</dbReference>
<evidence type="ECO:0000313" key="2">
    <source>
        <dbReference type="Proteomes" id="UP001055811"/>
    </source>
</evidence>
<comment type="caution">
    <text evidence="1">The sequence shown here is derived from an EMBL/GenBank/DDBJ whole genome shotgun (WGS) entry which is preliminary data.</text>
</comment>
<organism evidence="1 2">
    <name type="scientific">Cichorium intybus</name>
    <name type="common">Chicory</name>
    <dbReference type="NCBI Taxonomy" id="13427"/>
    <lineage>
        <taxon>Eukaryota</taxon>
        <taxon>Viridiplantae</taxon>
        <taxon>Streptophyta</taxon>
        <taxon>Embryophyta</taxon>
        <taxon>Tracheophyta</taxon>
        <taxon>Spermatophyta</taxon>
        <taxon>Magnoliopsida</taxon>
        <taxon>eudicotyledons</taxon>
        <taxon>Gunneridae</taxon>
        <taxon>Pentapetalae</taxon>
        <taxon>asterids</taxon>
        <taxon>campanulids</taxon>
        <taxon>Asterales</taxon>
        <taxon>Asteraceae</taxon>
        <taxon>Cichorioideae</taxon>
        <taxon>Cichorieae</taxon>
        <taxon>Cichoriinae</taxon>
        <taxon>Cichorium</taxon>
    </lineage>
</organism>
<reference evidence="2" key="1">
    <citation type="journal article" date="2022" name="Mol. Ecol. Resour.">
        <title>The genomes of chicory, endive, great burdock and yacon provide insights into Asteraceae palaeo-polyploidization history and plant inulin production.</title>
        <authorList>
            <person name="Fan W."/>
            <person name="Wang S."/>
            <person name="Wang H."/>
            <person name="Wang A."/>
            <person name="Jiang F."/>
            <person name="Liu H."/>
            <person name="Zhao H."/>
            <person name="Xu D."/>
            <person name="Zhang Y."/>
        </authorList>
    </citation>
    <scope>NUCLEOTIDE SEQUENCE [LARGE SCALE GENOMIC DNA]</scope>
    <source>
        <strain evidence="2">cv. Punajuju</strain>
    </source>
</reference>
<dbReference type="Proteomes" id="UP001055811">
    <property type="component" value="Linkage Group LG06"/>
</dbReference>
<proteinExistence type="predicted"/>
<name>A0ACB9BEW4_CICIN</name>
<keyword evidence="2" id="KW-1185">Reference proteome</keyword>
<evidence type="ECO:0000313" key="1">
    <source>
        <dbReference type="EMBL" id="KAI3720786.1"/>
    </source>
</evidence>
<sequence length="114" mass="12609">MSPGRRFSATHFLAVCDAGLRSALDSEELVDSHHREETRMRGFGFKGWMALSKVVSDEAEVAKSPSRLVRFFSWSLPIVESSVANSNGTHGGTAKYELHLLNGAWHEADWFTAA</sequence>